<name>A0A538UBM1_UNCEI</name>
<organism evidence="2 3">
    <name type="scientific">Eiseniibacteriota bacterium</name>
    <dbReference type="NCBI Taxonomy" id="2212470"/>
    <lineage>
        <taxon>Bacteria</taxon>
        <taxon>Candidatus Eiseniibacteriota</taxon>
    </lineage>
</organism>
<dbReference type="InterPro" id="IPR000182">
    <property type="entry name" value="GNAT_dom"/>
</dbReference>
<dbReference type="PROSITE" id="PS51186">
    <property type="entry name" value="GNAT"/>
    <property type="match status" value="1"/>
</dbReference>
<dbReference type="Proteomes" id="UP000319771">
    <property type="component" value="Unassembled WGS sequence"/>
</dbReference>
<protein>
    <submittedName>
        <fullName evidence="2">GNAT family N-acetyltransferase</fullName>
    </submittedName>
</protein>
<accession>A0A538UBM1</accession>
<dbReference type="PANTHER" id="PTHR43610:SF1">
    <property type="entry name" value="N-ACETYLTRANSFERASE DOMAIN-CONTAINING PROTEIN"/>
    <property type="match status" value="1"/>
</dbReference>
<evidence type="ECO:0000313" key="3">
    <source>
        <dbReference type="Proteomes" id="UP000319771"/>
    </source>
</evidence>
<dbReference type="GO" id="GO:0016747">
    <property type="term" value="F:acyltransferase activity, transferring groups other than amino-acyl groups"/>
    <property type="evidence" value="ECO:0007669"/>
    <property type="project" value="InterPro"/>
</dbReference>
<dbReference type="SUPFAM" id="SSF55729">
    <property type="entry name" value="Acyl-CoA N-acyltransferases (Nat)"/>
    <property type="match status" value="1"/>
</dbReference>
<evidence type="ECO:0000259" key="1">
    <source>
        <dbReference type="PROSITE" id="PS51186"/>
    </source>
</evidence>
<keyword evidence="2" id="KW-0808">Transferase</keyword>
<sequence>MTVAPVTLDGQHVRLEPMTMEHHAALWEVAKDPELWRWTAADIRTPEDLRHYMESALREQSQGRTLPFATIDKATGRVVGSTRFGRIDRVNRRAEIGWTWIGRPWQRTALNTEAKLLMLTHAFETMGCMRVELKTDVLNLQSRAAIARLGAKEEGILRKHMLTQRGRVRDTVYYSIVDEEWPSVKARIEARLKGRHDQPPGA</sequence>
<dbReference type="Pfam" id="PF13302">
    <property type="entry name" value="Acetyltransf_3"/>
    <property type="match status" value="1"/>
</dbReference>
<reference evidence="2 3" key="1">
    <citation type="journal article" date="2019" name="Nat. Microbiol.">
        <title>Mediterranean grassland soil C-N compound turnover is dependent on rainfall and depth, and is mediated by genomically divergent microorganisms.</title>
        <authorList>
            <person name="Diamond S."/>
            <person name="Andeer P.F."/>
            <person name="Li Z."/>
            <person name="Crits-Christoph A."/>
            <person name="Burstein D."/>
            <person name="Anantharaman K."/>
            <person name="Lane K.R."/>
            <person name="Thomas B.C."/>
            <person name="Pan C."/>
            <person name="Northen T.R."/>
            <person name="Banfield J.F."/>
        </authorList>
    </citation>
    <scope>NUCLEOTIDE SEQUENCE [LARGE SCALE GENOMIC DNA]</scope>
    <source>
        <strain evidence="2">WS_11</strain>
    </source>
</reference>
<feature type="domain" description="N-acetyltransferase" evidence="1">
    <location>
        <begin position="13"/>
        <end position="179"/>
    </location>
</feature>
<dbReference type="InterPro" id="IPR016181">
    <property type="entry name" value="Acyl_CoA_acyltransferase"/>
</dbReference>
<dbReference type="AlphaFoldDB" id="A0A538UBM1"/>
<comment type="caution">
    <text evidence="2">The sequence shown here is derived from an EMBL/GenBank/DDBJ whole genome shotgun (WGS) entry which is preliminary data.</text>
</comment>
<gene>
    <name evidence="2" type="ORF">E6K81_05000</name>
</gene>
<evidence type="ECO:0000313" key="2">
    <source>
        <dbReference type="EMBL" id="TMQ73308.1"/>
    </source>
</evidence>
<dbReference type="Gene3D" id="3.40.630.30">
    <property type="match status" value="1"/>
</dbReference>
<dbReference type="PANTHER" id="PTHR43610">
    <property type="entry name" value="BLL6696 PROTEIN"/>
    <property type="match status" value="1"/>
</dbReference>
<dbReference type="EMBL" id="VBPB01000074">
    <property type="protein sequence ID" value="TMQ73308.1"/>
    <property type="molecule type" value="Genomic_DNA"/>
</dbReference>
<proteinExistence type="predicted"/>